<dbReference type="EMBL" id="JANPWB010000014">
    <property type="protein sequence ID" value="KAJ1096802.1"/>
    <property type="molecule type" value="Genomic_DNA"/>
</dbReference>
<accession>A0AAV7M001</accession>
<feature type="region of interest" description="Disordered" evidence="1">
    <location>
        <begin position="1"/>
        <end position="27"/>
    </location>
</feature>
<dbReference type="InterPro" id="IPR004244">
    <property type="entry name" value="Transposase_22"/>
</dbReference>
<feature type="region of interest" description="Disordered" evidence="1">
    <location>
        <begin position="375"/>
        <end position="394"/>
    </location>
</feature>
<evidence type="ECO:0000313" key="2">
    <source>
        <dbReference type="EMBL" id="KAJ1096802.1"/>
    </source>
</evidence>
<protein>
    <recommendedName>
        <fullName evidence="4">L1 transposable element RRM domain-containing protein</fullName>
    </recommendedName>
</protein>
<dbReference type="PANTHER" id="PTHR11505">
    <property type="entry name" value="L1 TRANSPOSABLE ELEMENT-RELATED"/>
    <property type="match status" value="1"/>
</dbReference>
<gene>
    <name evidence="2" type="ORF">NDU88_001933</name>
</gene>
<feature type="region of interest" description="Disordered" evidence="1">
    <location>
        <begin position="39"/>
        <end position="69"/>
    </location>
</feature>
<feature type="compositionally biased region" description="Polar residues" evidence="1">
    <location>
        <begin position="41"/>
        <end position="62"/>
    </location>
</feature>
<dbReference type="Gene3D" id="1.20.5.340">
    <property type="match status" value="1"/>
</dbReference>
<name>A0AAV7M001_PLEWA</name>
<comment type="caution">
    <text evidence="2">The sequence shown here is derived from an EMBL/GenBank/DDBJ whole genome shotgun (WGS) entry which is preliminary data.</text>
</comment>
<sequence length="394" mass="44886">MRASRDHTLQTVEAMPGNKSNHKPVSKPARQLLFSEALQHKSLTPTKMNPQTSSPSNKPNTMSDKDQSTTMDRILQEITAVSRRIEGMDASITSLTLETKSMRSDIAGFQSRVTGLEQRMGSLETQINMSQEREQDLLHLRSKLTDMEDRSRRDKIRVLGIPENEEGSDMQAFLTSTLPKMTLLDFDPPLEFQRAHRIGPRRSDDSSRPRPIIACLLRHNQTCQILQAARNHSPFRIDQHEIRITADYSKETNERRNAFLSLRPRLRKLEMKYGLFDPARMWVTKNGVSKDFYNPDELRLFLDSFQSQPMDSLSTACEQDIAGGSDRAKTPHLGMEKTKAVLYDAGASHRGRDMERLTRSYDERGQILHAVVTHTQLSERDKSRSPLKPTTGSP</sequence>
<evidence type="ECO:0000313" key="3">
    <source>
        <dbReference type="Proteomes" id="UP001066276"/>
    </source>
</evidence>
<dbReference type="Proteomes" id="UP001066276">
    <property type="component" value="Chromosome 10"/>
</dbReference>
<organism evidence="2 3">
    <name type="scientific">Pleurodeles waltl</name>
    <name type="common">Iberian ribbed newt</name>
    <dbReference type="NCBI Taxonomy" id="8319"/>
    <lineage>
        <taxon>Eukaryota</taxon>
        <taxon>Metazoa</taxon>
        <taxon>Chordata</taxon>
        <taxon>Craniata</taxon>
        <taxon>Vertebrata</taxon>
        <taxon>Euteleostomi</taxon>
        <taxon>Amphibia</taxon>
        <taxon>Batrachia</taxon>
        <taxon>Caudata</taxon>
        <taxon>Salamandroidea</taxon>
        <taxon>Salamandridae</taxon>
        <taxon>Pleurodelinae</taxon>
        <taxon>Pleurodeles</taxon>
    </lineage>
</organism>
<reference evidence="2" key="1">
    <citation type="journal article" date="2022" name="bioRxiv">
        <title>Sequencing and chromosome-scale assembly of the giantPleurodeles waltlgenome.</title>
        <authorList>
            <person name="Brown T."/>
            <person name="Elewa A."/>
            <person name="Iarovenko S."/>
            <person name="Subramanian E."/>
            <person name="Araus A.J."/>
            <person name="Petzold A."/>
            <person name="Susuki M."/>
            <person name="Suzuki K.-i.T."/>
            <person name="Hayashi T."/>
            <person name="Toyoda A."/>
            <person name="Oliveira C."/>
            <person name="Osipova E."/>
            <person name="Leigh N.D."/>
            <person name="Simon A."/>
            <person name="Yun M.H."/>
        </authorList>
    </citation>
    <scope>NUCLEOTIDE SEQUENCE</scope>
    <source>
        <strain evidence="2">20211129_DDA</strain>
        <tissue evidence="2">Liver</tissue>
    </source>
</reference>
<keyword evidence="3" id="KW-1185">Reference proteome</keyword>
<dbReference type="AlphaFoldDB" id="A0AAV7M001"/>
<evidence type="ECO:0008006" key="4">
    <source>
        <dbReference type="Google" id="ProtNLM"/>
    </source>
</evidence>
<proteinExistence type="predicted"/>
<evidence type="ECO:0000256" key="1">
    <source>
        <dbReference type="SAM" id="MobiDB-lite"/>
    </source>
</evidence>
<dbReference type="Gene3D" id="3.30.70.1820">
    <property type="entry name" value="L1 transposable element, RRM domain"/>
    <property type="match status" value="1"/>
</dbReference>